<keyword evidence="1" id="KW-0732">Signal</keyword>
<proteinExistence type="predicted"/>
<dbReference type="AlphaFoldDB" id="A0A1M7MVZ3"/>
<accession>A0A1M7MVZ3</accession>
<feature type="chain" id="PRO_5039186260" description="DUF4232 domain-containing protein" evidence="1">
    <location>
        <begin position="26"/>
        <end position="303"/>
    </location>
</feature>
<dbReference type="RefSeq" id="WP_073500926.1">
    <property type="nucleotide sequence ID" value="NZ_FRBI01000017.1"/>
</dbReference>
<dbReference type="STRING" id="310782.SAMN05216499_11717"/>
<evidence type="ECO:0000256" key="1">
    <source>
        <dbReference type="SAM" id="SignalP"/>
    </source>
</evidence>
<evidence type="ECO:0000313" key="3">
    <source>
        <dbReference type="EMBL" id="SHM95328.1"/>
    </source>
</evidence>
<evidence type="ECO:0000259" key="2">
    <source>
        <dbReference type="Pfam" id="PF14016"/>
    </source>
</evidence>
<sequence>MRTSLAAPAAALTGVLLLTACGSEAPGQPADARPGSTSGARCGFPHDPAARTSGGVEITGVSGAALGCGTGTPSDPPKVGFLVSNHEGRPLTYTVEFTLYDASGGPLTNGGATVVNVAPGRTARGSADFGEVLRNAEGGHVGIAKVRSVPADETPVASGTCPPSGVHVTADQGDAAMGLRVVGLHLRNCSAGPYRVSGFPQIQLQDLAHEPVTGVRVLHGSGGISTGTDFDVPPHPFTLQPGQSATSGLMWRNTVTDGTNVDVPYVRVVAQPGTHAVTVTPELDLGTTGKLGVGPWAKDDSGR</sequence>
<gene>
    <name evidence="3" type="ORF">SAMN05216499_11717</name>
</gene>
<dbReference type="PROSITE" id="PS51257">
    <property type="entry name" value="PROKAR_LIPOPROTEIN"/>
    <property type="match status" value="1"/>
</dbReference>
<name>A0A1M7MVZ3_9ACTN</name>
<dbReference type="Pfam" id="PF14016">
    <property type="entry name" value="DUF4232"/>
    <property type="match status" value="1"/>
</dbReference>
<dbReference type="EMBL" id="FRBI01000017">
    <property type="protein sequence ID" value="SHM95328.1"/>
    <property type="molecule type" value="Genomic_DNA"/>
</dbReference>
<protein>
    <recommendedName>
        <fullName evidence="2">DUF4232 domain-containing protein</fullName>
    </recommendedName>
</protein>
<organism evidence="3 4">
    <name type="scientific">Actinacidiphila paucisporea</name>
    <dbReference type="NCBI Taxonomy" id="310782"/>
    <lineage>
        <taxon>Bacteria</taxon>
        <taxon>Bacillati</taxon>
        <taxon>Actinomycetota</taxon>
        <taxon>Actinomycetes</taxon>
        <taxon>Kitasatosporales</taxon>
        <taxon>Streptomycetaceae</taxon>
        <taxon>Actinacidiphila</taxon>
    </lineage>
</organism>
<evidence type="ECO:0000313" key="4">
    <source>
        <dbReference type="Proteomes" id="UP000184111"/>
    </source>
</evidence>
<keyword evidence="4" id="KW-1185">Reference proteome</keyword>
<feature type="domain" description="DUF4232" evidence="2">
    <location>
        <begin position="161"/>
        <end position="296"/>
    </location>
</feature>
<reference evidence="3 4" key="1">
    <citation type="submission" date="2016-11" db="EMBL/GenBank/DDBJ databases">
        <authorList>
            <person name="Jaros S."/>
            <person name="Januszkiewicz K."/>
            <person name="Wedrychowicz H."/>
        </authorList>
    </citation>
    <scope>NUCLEOTIDE SEQUENCE [LARGE SCALE GENOMIC DNA]</scope>
    <source>
        <strain evidence="3 4">CGMCC 4.2025</strain>
    </source>
</reference>
<dbReference type="OrthoDB" id="3827416at2"/>
<dbReference type="Proteomes" id="UP000184111">
    <property type="component" value="Unassembled WGS sequence"/>
</dbReference>
<dbReference type="InterPro" id="IPR025326">
    <property type="entry name" value="DUF4232"/>
</dbReference>
<feature type="signal peptide" evidence="1">
    <location>
        <begin position="1"/>
        <end position="25"/>
    </location>
</feature>